<dbReference type="RefSeq" id="WP_097044047.1">
    <property type="nucleotide sequence ID" value="NZ_OBEH01000001.1"/>
</dbReference>
<dbReference type="InterPro" id="IPR025366">
    <property type="entry name" value="DUF4270"/>
</dbReference>
<feature type="compositionally biased region" description="Acidic residues" evidence="1">
    <location>
        <begin position="147"/>
        <end position="172"/>
    </location>
</feature>
<sequence>MKFSRIIKVSALVGALFLITTSCEDELTRTLGEGVVAGEPFTTGKETYDVFAFNRGIQAVQTNQLPLYQLGTFNDPVFGKTNASIVSQIALPGGQGNPTFGDLSQASEDKANDDDSASTIPEEETVKKVYLHIPFLLPPTSLKDSDGDGVDDEFDNDPDDPNSDEDGDGVSDNDERILGSDPFDADEDGTGDDFVANTFPKRFDLDSIYGDRELPFNLKVTTSTFFLRDLDPNSNFEERQEYFSNKDFSAFEGVVLFNDEITINNQEELVFNEDDPETTDVDESKQVKNRIAPGIRVPLDIDFFQEILDKEGQSELLSQANFNDFFRGIRLSGNTDTENLMFLLDLTQATITVTYDYQDYNTEDEEVETVERDFVFNLLVRNSSNGIITGNAVNSFSNDAYLPEISNALDNGENASKIYVKGGAGTFTEIRLFDEFENGGEDIINEIKLNNWIINEANLVFYVDRTTLGDGAVDEPPRLNLYNAETSRIIFNPNNERGDVDEPLGRFLDFDGILEKKDNKGLKYTFRITDHINNLIIRDSTNAKLALTLTSNILDSRVSESMSNESPNINFPLMSAVSPLGTVLYGSGEGVSSDKKLKLEIYYTKANR</sequence>
<feature type="region of interest" description="Disordered" evidence="1">
    <location>
        <begin position="140"/>
        <end position="193"/>
    </location>
</feature>
<gene>
    <name evidence="2" type="ORF">SAMN06265377_0367</name>
</gene>
<evidence type="ECO:0000256" key="1">
    <source>
        <dbReference type="SAM" id="MobiDB-lite"/>
    </source>
</evidence>
<feature type="region of interest" description="Disordered" evidence="1">
    <location>
        <begin position="95"/>
        <end position="123"/>
    </location>
</feature>
<evidence type="ECO:0008006" key="4">
    <source>
        <dbReference type="Google" id="ProtNLM"/>
    </source>
</evidence>
<dbReference type="OrthoDB" id="1466062at2"/>
<organism evidence="2 3">
    <name type="scientific">Flagellimonas pacifica</name>
    <dbReference type="NCBI Taxonomy" id="1247520"/>
    <lineage>
        <taxon>Bacteria</taxon>
        <taxon>Pseudomonadati</taxon>
        <taxon>Bacteroidota</taxon>
        <taxon>Flavobacteriia</taxon>
        <taxon>Flavobacteriales</taxon>
        <taxon>Flavobacteriaceae</taxon>
        <taxon>Flagellimonas</taxon>
    </lineage>
</organism>
<protein>
    <recommendedName>
        <fullName evidence="4">DUF4270 domain-containing protein</fullName>
    </recommendedName>
</protein>
<evidence type="ECO:0000313" key="3">
    <source>
        <dbReference type="Proteomes" id="UP000219048"/>
    </source>
</evidence>
<dbReference type="PROSITE" id="PS51257">
    <property type="entry name" value="PROKAR_LIPOPROTEIN"/>
    <property type="match status" value="1"/>
</dbReference>
<name>A0A285ME17_9FLAO</name>
<reference evidence="3" key="1">
    <citation type="submission" date="2017-09" db="EMBL/GenBank/DDBJ databases">
        <authorList>
            <person name="Varghese N."/>
            <person name="Submissions S."/>
        </authorList>
    </citation>
    <scope>NUCLEOTIDE SEQUENCE [LARGE SCALE GENOMIC DNA]</scope>
    <source>
        <strain evidence="3">DSM 25885</strain>
    </source>
</reference>
<dbReference type="Proteomes" id="UP000219048">
    <property type="component" value="Unassembled WGS sequence"/>
</dbReference>
<dbReference type="AlphaFoldDB" id="A0A285ME17"/>
<keyword evidence="3" id="KW-1185">Reference proteome</keyword>
<proteinExistence type="predicted"/>
<accession>A0A285ME17</accession>
<evidence type="ECO:0000313" key="2">
    <source>
        <dbReference type="EMBL" id="SNY94707.1"/>
    </source>
</evidence>
<dbReference type="EMBL" id="OBEH01000001">
    <property type="protein sequence ID" value="SNY94707.1"/>
    <property type="molecule type" value="Genomic_DNA"/>
</dbReference>
<dbReference type="Pfam" id="PF14092">
    <property type="entry name" value="DUF4270"/>
    <property type="match status" value="1"/>
</dbReference>